<sequence>MASPALSAVLNTTELLELILLNLPPAERLAARRVCRHFESCFVNSIACWKPIFLNAEEEEWWAIHRARQEIIRVAPETDRVASERQGWTFVRPAILNGLILEETWPESEDRSVFSAYDARARVKLDLAKVNNQSLCTWLPLLYGTRATGKVFVWNSANPADLDNYRKPYGRIVFEPQPKNIISVEFYNLCSAVSQFGGDLTAGIQIEFADTIIVTDEMLAFVRRNGKYKLPFIAREENGDLIRQIASHLNPRDLRNLLTSCNDLKRMMHLEEVESTIFLDSMAFAEQKVLVDANLKSNAVLVRLDDRLAKSRTLFTLQVIIHEMNRKSQFGRISSSGHFALLDVVVFNQNIFQRCFRYTSAAEQAKAGFALLEPTFSGEKKSSDDADQTVCQDMIERTSTFITIPPTNSIQLEVVSPGDGRIVWMTMMAAERVSDNDSFFVTVGQLFATMKKYDGTGRIRIPGVIAAKQEEWVKLQTLPVLAQEDVERFE</sequence>
<keyword evidence="3" id="KW-1185">Reference proteome</keyword>
<evidence type="ECO:0000313" key="2">
    <source>
        <dbReference type="EMBL" id="KXT13202.1"/>
    </source>
</evidence>
<reference evidence="2 3" key="1">
    <citation type="submission" date="2015-07" db="EMBL/GenBank/DDBJ databases">
        <title>Comparative genomics of the Sigatoka disease complex on banana suggests a link between parallel evolutionary changes in Pseudocercospora fijiensis and Pseudocercospora eumusae and increased virulence on the banana host.</title>
        <authorList>
            <person name="Chang T.-C."/>
            <person name="Salvucci A."/>
            <person name="Crous P.W."/>
            <person name="Stergiopoulos I."/>
        </authorList>
    </citation>
    <scope>NUCLEOTIDE SEQUENCE [LARGE SCALE GENOMIC DNA]</scope>
    <source>
        <strain evidence="2 3">CBS 116634</strain>
    </source>
</reference>
<dbReference type="Proteomes" id="UP000073492">
    <property type="component" value="Unassembled WGS sequence"/>
</dbReference>
<evidence type="ECO:0000313" key="3">
    <source>
        <dbReference type="Proteomes" id="UP000073492"/>
    </source>
</evidence>
<proteinExistence type="predicted"/>
<comment type="caution">
    <text evidence="2">The sequence shown here is derived from an EMBL/GenBank/DDBJ whole genome shotgun (WGS) entry which is preliminary data.</text>
</comment>
<gene>
    <name evidence="2" type="ORF">AC579_2580</name>
</gene>
<evidence type="ECO:0000259" key="1">
    <source>
        <dbReference type="SMART" id="SM00256"/>
    </source>
</evidence>
<protein>
    <recommendedName>
        <fullName evidence="1">F-box domain-containing protein</fullName>
    </recommendedName>
</protein>
<feature type="domain" description="F-box" evidence="1">
    <location>
        <begin position="11"/>
        <end position="52"/>
    </location>
</feature>
<accession>A0A139IF56</accession>
<dbReference type="SMART" id="SM00256">
    <property type="entry name" value="FBOX"/>
    <property type="match status" value="1"/>
</dbReference>
<dbReference type="EMBL" id="LFZO01000125">
    <property type="protein sequence ID" value="KXT13202.1"/>
    <property type="molecule type" value="Genomic_DNA"/>
</dbReference>
<dbReference type="AlphaFoldDB" id="A0A139IF56"/>
<dbReference type="InterPro" id="IPR001810">
    <property type="entry name" value="F-box_dom"/>
</dbReference>
<dbReference type="OrthoDB" id="3643063at2759"/>
<dbReference type="InterPro" id="IPR036047">
    <property type="entry name" value="F-box-like_dom_sf"/>
</dbReference>
<dbReference type="Pfam" id="PF00646">
    <property type="entry name" value="F-box"/>
    <property type="match status" value="1"/>
</dbReference>
<organism evidence="2 3">
    <name type="scientific">Pseudocercospora musae</name>
    <dbReference type="NCBI Taxonomy" id="113226"/>
    <lineage>
        <taxon>Eukaryota</taxon>
        <taxon>Fungi</taxon>
        <taxon>Dikarya</taxon>
        <taxon>Ascomycota</taxon>
        <taxon>Pezizomycotina</taxon>
        <taxon>Dothideomycetes</taxon>
        <taxon>Dothideomycetidae</taxon>
        <taxon>Mycosphaerellales</taxon>
        <taxon>Mycosphaerellaceae</taxon>
        <taxon>Pseudocercospora</taxon>
    </lineage>
</organism>
<dbReference type="SUPFAM" id="SSF81383">
    <property type="entry name" value="F-box domain"/>
    <property type="match status" value="1"/>
</dbReference>
<name>A0A139IF56_9PEZI</name>